<evidence type="ECO:0000313" key="3">
    <source>
        <dbReference type="EMBL" id="MDE1464522.1"/>
    </source>
</evidence>
<sequence>MSIKELARNNSLFWLQSIPLGCVAKTRRRPTMPSFLRLAKRAPWNKNLESYFVHVPKLNTFLVVLALVVLLLGGISVQAVMADLPEEPLVTKMAPDQTIGKRGGTLYTLMAKSKDIRMMTVFGYARLVGFTRNFELKPDLLKDIIVEEGGRSFTLVIRKGHRWSDGHLFTAEDFRYYWEDIANNKKLSPFGPPPQLMVKGKSPTFTLIDEHTVRYRWDEPNPYFLPALAGARPLFIYVPAHYLKQFHASYTQAETLALLVDKHSKRNWAGLHHSRARQYKLTNPKLPVLQPWVNTTKPPSERFVFKRNPHYHRVDEKGQQLPYIDQVVINIASSSLIPAKARAGDATLQARYIRLDNYTFLKAGEKQSNYKVFLWKNARGSQVALYPNLNANDPEWRKLMQSAPFRRALSLAINRREINQVVYYGLAIEGGNTVLPASPLYDKKFTKSWCQYDPKLANQLLDELGLTKRNNLGIRLLPDGRPMEIIVQSPGESTEQTDILELIRDHWQGIGIKLLTRPSQREVFRNRVFSGDAIMAVWEGLDNALPTAEMNPKQLAPSVQEQYQWSQWGKYYETGQGKPPQLPEVLELVKLHRNWMHAPNIQQKSDIWRQMLSIYADQVYTIGTVTGILQPIVVSNNLMNVPKEGWFSWEPGAYFGVYRMDTFWLKTKAGE</sequence>
<dbReference type="Pfam" id="PF00496">
    <property type="entry name" value="SBP_bac_5"/>
    <property type="match status" value="1"/>
</dbReference>
<dbReference type="PANTHER" id="PTHR30290">
    <property type="entry name" value="PERIPLASMIC BINDING COMPONENT OF ABC TRANSPORTER"/>
    <property type="match status" value="1"/>
</dbReference>
<organism evidence="3 4">
    <name type="scientific">Spartinivicinus poritis</name>
    <dbReference type="NCBI Taxonomy" id="2994640"/>
    <lineage>
        <taxon>Bacteria</taxon>
        <taxon>Pseudomonadati</taxon>
        <taxon>Pseudomonadota</taxon>
        <taxon>Gammaproteobacteria</taxon>
        <taxon>Oceanospirillales</taxon>
        <taxon>Zooshikellaceae</taxon>
        <taxon>Spartinivicinus</taxon>
    </lineage>
</organism>
<evidence type="ECO:0000256" key="1">
    <source>
        <dbReference type="SAM" id="Phobius"/>
    </source>
</evidence>
<keyword evidence="1" id="KW-0472">Membrane</keyword>
<accession>A0ABT5UDY2</accession>
<proteinExistence type="predicted"/>
<dbReference type="Gene3D" id="3.40.190.10">
    <property type="entry name" value="Periplasmic binding protein-like II"/>
    <property type="match status" value="1"/>
</dbReference>
<feature type="domain" description="Solute-binding protein family 5" evidence="2">
    <location>
        <begin position="135"/>
        <end position="545"/>
    </location>
</feature>
<evidence type="ECO:0000259" key="2">
    <source>
        <dbReference type="Pfam" id="PF00496"/>
    </source>
</evidence>
<dbReference type="RefSeq" id="WP_274690848.1">
    <property type="nucleotide sequence ID" value="NZ_JAPMOU010000036.1"/>
</dbReference>
<dbReference type="SUPFAM" id="SSF53850">
    <property type="entry name" value="Periplasmic binding protein-like II"/>
    <property type="match status" value="1"/>
</dbReference>
<dbReference type="PANTHER" id="PTHR30290:SF62">
    <property type="entry name" value="OLIGOPEPTIDE ABC TRANSPORTER, PERIPLASMIC OLIGOPEPTIDE-BINDING PROTEIN"/>
    <property type="match status" value="1"/>
</dbReference>
<dbReference type="EMBL" id="JAPMOU010000036">
    <property type="protein sequence ID" value="MDE1464522.1"/>
    <property type="molecule type" value="Genomic_DNA"/>
</dbReference>
<dbReference type="Gene3D" id="3.10.105.10">
    <property type="entry name" value="Dipeptide-binding Protein, Domain 3"/>
    <property type="match status" value="1"/>
</dbReference>
<comment type="caution">
    <text evidence="3">The sequence shown here is derived from an EMBL/GenBank/DDBJ whole genome shotgun (WGS) entry which is preliminary data.</text>
</comment>
<name>A0ABT5UDY2_9GAMM</name>
<protein>
    <submittedName>
        <fullName evidence="3">ABC transporter substrate-binding protein</fullName>
    </submittedName>
</protein>
<reference evidence="3 4" key="1">
    <citation type="submission" date="2022-11" db="EMBL/GenBank/DDBJ databases">
        <title>Spartinivicinus poritis sp. nov., isolated from scleractinian coral Porites lutea.</title>
        <authorList>
            <person name="Zhang G."/>
            <person name="Cai L."/>
            <person name="Wei Q."/>
        </authorList>
    </citation>
    <scope>NUCLEOTIDE SEQUENCE [LARGE SCALE GENOMIC DNA]</scope>
    <source>
        <strain evidence="3 4">A2-2</strain>
    </source>
</reference>
<keyword evidence="1" id="KW-1133">Transmembrane helix</keyword>
<dbReference type="InterPro" id="IPR039424">
    <property type="entry name" value="SBP_5"/>
</dbReference>
<gene>
    <name evidence="3" type="ORF">ORQ98_21395</name>
</gene>
<dbReference type="CDD" id="cd08500">
    <property type="entry name" value="PBP2_NikA_DppA_OppA_like_4"/>
    <property type="match status" value="1"/>
</dbReference>
<feature type="transmembrane region" description="Helical" evidence="1">
    <location>
        <begin position="61"/>
        <end position="81"/>
    </location>
</feature>
<evidence type="ECO:0000313" key="4">
    <source>
        <dbReference type="Proteomes" id="UP001528823"/>
    </source>
</evidence>
<keyword evidence="4" id="KW-1185">Reference proteome</keyword>
<keyword evidence="1" id="KW-0812">Transmembrane</keyword>
<dbReference type="Proteomes" id="UP001528823">
    <property type="component" value="Unassembled WGS sequence"/>
</dbReference>
<dbReference type="InterPro" id="IPR000914">
    <property type="entry name" value="SBP_5_dom"/>
</dbReference>